<keyword evidence="4" id="KW-1003">Cell membrane</keyword>
<dbReference type="PANTHER" id="PTHR23501">
    <property type="entry name" value="MAJOR FACILITATOR SUPERFAMILY"/>
    <property type="match status" value="1"/>
</dbReference>
<dbReference type="GO" id="GO:0005886">
    <property type="term" value="C:plasma membrane"/>
    <property type="evidence" value="ECO:0007669"/>
    <property type="project" value="UniProtKB-SubCell"/>
</dbReference>
<evidence type="ECO:0000256" key="5">
    <source>
        <dbReference type="ARBA" id="ARBA00022692"/>
    </source>
</evidence>
<dbReference type="Pfam" id="PF07690">
    <property type="entry name" value="MFS_1"/>
    <property type="match status" value="1"/>
</dbReference>
<dbReference type="HOGENOM" id="CLU_000960_2_5_11"/>
<evidence type="ECO:0000256" key="7">
    <source>
        <dbReference type="ARBA" id="ARBA00023136"/>
    </source>
</evidence>
<dbReference type="InterPro" id="IPR020846">
    <property type="entry name" value="MFS_dom"/>
</dbReference>
<feature type="transmembrane region" description="Helical" evidence="8">
    <location>
        <begin position="34"/>
        <end position="56"/>
    </location>
</feature>
<gene>
    <name evidence="10" type="ordered locus">MLP_46830</name>
</gene>
<comment type="subcellular location">
    <subcellularLocation>
        <location evidence="1">Cell inner membrane</location>
        <topology evidence="1">Multi-pass membrane protein</topology>
    </subcellularLocation>
</comment>
<dbReference type="AlphaFoldDB" id="F5XEE9"/>
<feature type="transmembrane region" description="Helical" evidence="8">
    <location>
        <begin position="68"/>
        <end position="87"/>
    </location>
</feature>
<feature type="transmembrane region" description="Helical" evidence="8">
    <location>
        <begin position="185"/>
        <end position="204"/>
    </location>
</feature>
<feature type="transmembrane region" description="Helical" evidence="8">
    <location>
        <begin position="469"/>
        <end position="491"/>
    </location>
</feature>
<dbReference type="SUPFAM" id="SSF103473">
    <property type="entry name" value="MFS general substrate transporter"/>
    <property type="match status" value="1"/>
</dbReference>
<dbReference type="Gene3D" id="1.20.1250.20">
    <property type="entry name" value="MFS general substrate transporter like domains"/>
    <property type="match status" value="1"/>
</dbReference>
<proteinExistence type="inferred from homology"/>
<organism evidence="10 11">
    <name type="scientific">Microlunatus phosphovorus (strain ATCC 700054 / DSM 10555 / JCM 9379 / NBRC 101784 / NCIMB 13414 / VKM Ac-1990 / NM-1)</name>
    <dbReference type="NCBI Taxonomy" id="1032480"/>
    <lineage>
        <taxon>Bacteria</taxon>
        <taxon>Bacillati</taxon>
        <taxon>Actinomycetota</taxon>
        <taxon>Actinomycetes</taxon>
        <taxon>Propionibacteriales</taxon>
        <taxon>Propionibacteriaceae</taxon>
        <taxon>Microlunatus</taxon>
    </lineage>
</organism>
<dbReference type="PANTHER" id="PTHR23501:SF191">
    <property type="entry name" value="VACUOLAR BASIC AMINO ACID TRANSPORTER 4"/>
    <property type="match status" value="1"/>
</dbReference>
<evidence type="ECO:0000256" key="2">
    <source>
        <dbReference type="ARBA" id="ARBA00007520"/>
    </source>
</evidence>
<feature type="transmembrane region" description="Helical" evidence="8">
    <location>
        <begin position="124"/>
        <end position="145"/>
    </location>
</feature>
<feature type="transmembrane region" description="Helical" evidence="8">
    <location>
        <begin position="378"/>
        <end position="402"/>
    </location>
</feature>
<feature type="domain" description="Major facilitator superfamily (MFS) profile" evidence="9">
    <location>
        <begin position="34"/>
        <end position="495"/>
    </location>
</feature>
<dbReference type="eggNOG" id="COG0477">
    <property type="taxonomic scope" value="Bacteria"/>
</dbReference>
<accession>F5XEE9</accession>
<dbReference type="Gene3D" id="1.20.1720.10">
    <property type="entry name" value="Multidrug resistance protein D"/>
    <property type="match status" value="1"/>
</dbReference>
<keyword evidence="5 8" id="KW-0812">Transmembrane</keyword>
<feature type="transmembrane region" description="Helical" evidence="8">
    <location>
        <begin position="157"/>
        <end position="179"/>
    </location>
</feature>
<sequence>MQSTGRGLASVMAQQQASRVSRAEVGLRSTRGPILLSMMLSVGLVAIDSTILATAVPSIVRDLGGFHQFPWLFSIFLLAQAVSVPIYAKFSDQYGRKPIMLIGVGLFLLGSILSGLAWSMPALIAFRGIQGLGAGAIMPTSMTIVGDLYTLAERATVQGYVASVWAISAVVGPALGGIFVETLNWRWIFFVNIPLALFAGWTLLRRFHEDIEHVRHRIDFAGAIVLTAGSSLLILGLLEGGVLWPWRSLASVVVLGGGTLLLITFALIERRASEPIIPGWVFRSRLFNTTNLVSLAVGAIVVGLTSYVPLYVQGVLGHNALVGGFAVAALTIGWPIAASTAGRVYLRIGFRSTGLIGAVVALVGLGLLATLAVDSSVWLVATTCFVIGLGMGWIASPTLIAAQSEAEWQVRGVVTGTNMFARSMGSAVGIAVFGALANAALVGAGGAGGSGDHGGISIDGVAAGQLFDALHQVFIASAVVAVVMLIGIALMPRKPTEHQLLPRR</sequence>
<keyword evidence="11" id="KW-1185">Reference proteome</keyword>
<evidence type="ECO:0000256" key="3">
    <source>
        <dbReference type="ARBA" id="ARBA00022448"/>
    </source>
</evidence>
<evidence type="ECO:0000259" key="9">
    <source>
        <dbReference type="PROSITE" id="PS50850"/>
    </source>
</evidence>
<dbReference type="InterPro" id="IPR036259">
    <property type="entry name" value="MFS_trans_sf"/>
</dbReference>
<feature type="transmembrane region" description="Helical" evidence="8">
    <location>
        <begin position="320"/>
        <end position="341"/>
    </location>
</feature>
<dbReference type="EMBL" id="AP012204">
    <property type="protein sequence ID" value="BAK37697.1"/>
    <property type="molecule type" value="Genomic_DNA"/>
</dbReference>
<dbReference type="PRINTS" id="PR01036">
    <property type="entry name" value="TCRTETB"/>
</dbReference>
<feature type="transmembrane region" description="Helical" evidence="8">
    <location>
        <begin position="353"/>
        <end position="372"/>
    </location>
</feature>
<comment type="similarity">
    <text evidence="2">Belongs to the major facilitator superfamily. TCR/Tet family.</text>
</comment>
<dbReference type="PROSITE" id="PS50850">
    <property type="entry name" value="MFS"/>
    <property type="match status" value="1"/>
</dbReference>
<dbReference type="STRING" id="1032480.MLP_46830"/>
<dbReference type="KEGG" id="mph:MLP_46830"/>
<evidence type="ECO:0000256" key="4">
    <source>
        <dbReference type="ARBA" id="ARBA00022475"/>
    </source>
</evidence>
<keyword evidence="6 8" id="KW-1133">Transmembrane helix</keyword>
<dbReference type="CDD" id="cd17502">
    <property type="entry name" value="MFS_Azr1_MDR_like"/>
    <property type="match status" value="1"/>
</dbReference>
<dbReference type="GO" id="GO:0022857">
    <property type="term" value="F:transmembrane transporter activity"/>
    <property type="evidence" value="ECO:0007669"/>
    <property type="project" value="InterPro"/>
</dbReference>
<name>F5XEE9_MICPN</name>
<evidence type="ECO:0000256" key="1">
    <source>
        <dbReference type="ARBA" id="ARBA00004429"/>
    </source>
</evidence>
<dbReference type="InterPro" id="IPR011701">
    <property type="entry name" value="MFS"/>
</dbReference>
<dbReference type="FunFam" id="1.20.1720.10:FF:000004">
    <property type="entry name" value="EmrB/QacA family drug resistance transporter"/>
    <property type="match status" value="1"/>
</dbReference>
<feature type="transmembrane region" description="Helical" evidence="8">
    <location>
        <begin position="99"/>
        <end position="118"/>
    </location>
</feature>
<evidence type="ECO:0000313" key="10">
    <source>
        <dbReference type="EMBL" id="BAK37697.1"/>
    </source>
</evidence>
<evidence type="ECO:0000256" key="8">
    <source>
        <dbReference type="SAM" id="Phobius"/>
    </source>
</evidence>
<evidence type="ECO:0000313" key="11">
    <source>
        <dbReference type="Proteomes" id="UP000007947"/>
    </source>
</evidence>
<feature type="transmembrane region" description="Helical" evidence="8">
    <location>
        <begin position="244"/>
        <end position="268"/>
    </location>
</feature>
<feature type="transmembrane region" description="Helical" evidence="8">
    <location>
        <begin position="216"/>
        <end position="238"/>
    </location>
</feature>
<feature type="transmembrane region" description="Helical" evidence="8">
    <location>
        <begin position="423"/>
        <end position="449"/>
    </location>
</feature>
<feature type="transmembrane region" description="Helical" evidence="8">
    <location>
        <begin position="289"/>
        <end position="308"/>
    </location>
</feature>
<reference evidence="10 11" key="1">
    <citation type="submission" date="2011-05" db="EMBL/GenBank/DDBJ databases">
        <title>Whole genome sequence of Microlunatus phosphovorus NM-1.</title>
        <authorList>
            <person name="Hosoyama A."/>
            <person name="Sasaki K."/>
            <person name="Harada T."/>
            <person name="Igarashi R."/>
            <person name="Kawakoshi A."/>
            <person name="Sasagawa M."/>
            <person name="Fukada J."/>
            <person name="Nakamura S."/>
            <person name="Katano Y."/>
            <person name="Hanada S."/>
            <person name="Kamagata Y."/>
            <person name="Nakamura N."/>
            <person name="Yamazaki S."/>
            <person name="Fujita N."/>
        </authorList>
    </citation>
    <scope>NUCLEOTIDE SEQUENCE [LARGE SCALE GENOMIC DNA]</scope>
    <source>
        <strain evidence="11">ATCC 700054 / DSM 10555 / JCM 9379 / NBRC 101784 / NCIMB 13414 / VKM Ac-1990 / NM-1</strain>
    </source>
</reference>
<evidence type="ECO:0000256" key="6">
    <source>
        <dbReference type="ARBA" id="ARBA00022989"/>
    </source>
</evidence>
<protein>
    <submittedName>
        <fullName evidence="10">Putative drug resistance transporter</fullName>
    </submittedName>
</protein>
<keyword evidence="7 8" id="KW-0472">Membrane</keyword>
<keyword evidence="3" id="KW-0813">Transport</keyword>
<dbReference type="Proteomes" id="UP000007947">
    <property type="component" value="Chromosome"/>
</dbReference>